<gene>
    <name evidence="2" type="ORF">EYF80_031257</name>
</gene>
<reference evidence="2 3" key="1">
    <citation type="submission" date="2019-03" db="EMBL/GenBank/DDBJ databases">
        <title>First draft genome of Liparis tanakae, snailfish: a comprehensive survey of snailfish specific genes.</title>
        <authorList>
            <person name="Kim W."/>
            <person name="Song I."/>
            <person name="Jeong J.-H."/>
            <person name="Kim D."/>
            <person name="Kim S."/>
            <person name="Ryu S."/>
            <person name="Song J.Y."/>
            <person name="Lee S.K."/>
        </authorList>
    </citation>
    <scope>NUCLEOTIDE SEQUENCE [LARGE SCALE GENOMIC DNA]</scope>
    <source>
        <tissue evidence="2">Muscle</tissue>
    </source>
</reference>
<evidence type="ECO:0000313" key="3">
    <source>
        <dbReference type="Proteomes" id="UP000314294"/>
    </source>
</evidence>
<feature type="region of interest" description="Disordered" evidence="1">
    <location>
        <begin position="1"/>
        <end position="21"/>
    </location>
</feature>
<evidence type="ECO:0000256" key="1">
    <source>
        <dbReference type="SAM" id="MobiDB-lite"/>
    </source>
</evidence>
<accession>A0A4Z2GZK9</accession>
<dbReference type="AlphaFoldDB" id="A0A4Z2GZK9"/>
<comment type="caution">
    <text evidence="2">The sequence shown here is derived from an EMBL/GenBank/DDBJ whole genome shotgun (WGS) entry which is preliminary data.</text>
</comment>
<keyword evidence="3" id="KW-1185">Reference proteome</keyword>
<protein>
    <submittedName>
        <fullName evidence="2">Uncharacterized protein</fullName>
    </submittedName>
</protein>
<dbReference type="Proteomes" id="UP000314294">
    <property type="component" value="Unassembled WGS sequence"/>
</dbReference>
<name>A0A4Z2GZK9_9TELE</name>
<organism evidence="2 3">
    <name type="scientific">Liparis tanakae</name>
    <name type="common">Tanaka's snailfish</name>
    <dbReference type="NCBI Taxonomy" id="230148"/>
    <lineage>
        <taxon>Eukaryota</taxon>
        <taxon>Metazoa</taxon>
        <taxon>Chordata</taxon>
        <taxon>Craniata</taxon>
        <taxon>Vertebrata</taxon>
        <taxon>Euteleostomi</taxon>
        <taxon>Actinopterygii</taxon>
        <taxon>Neopterygii</taxon>
        <taxon>Teleostei</taxon>
        <taxon>Neoteleostei</taxon>
        <taxon>Acanthomorphata</taxon>
        <taxon>Eupercaria</taxon>
        <taxon>Perciformes</taxon>
        <taxon>Cottioidei</taxon>
        <taxon>Cottales</taxon>
        <taxon>Liparidae</taxon>
        <taxon>Liparis</taxon>
    </lineage>
</organism>
<proteinExistence type="predicted"/>
<dbReference type="EMBL" id="SRLO01000376">
    <property type="protein sequence ID" value="TNN58535.1"/>
    <property type="molecule type" value="Genomic_DNA"/>
</dbReference>
<sequence>MTSRGRSSSRRSNRSTSSPTRPFLASHWFITQSSSVYLWYLYSGSGPDSPKRVQSMSDSPSMTRQNSHRTAGGSWNRNVALCCPADMFDGTRRHLKLTAND</sequence>
<evidence type="ECO:0000313" key="2">
    <source>
        <dbReference type="EMBL" id="TNN58535.1"/>
    </source>
</evidence>
<feature type="compositionally biased region" description="Polar residues" evidence="1">
    <location>
        <begin position="52"/>
        <end position="73"/>
    </location>
</feature>
<feature type="region of interest" description="Disordered" evidence="1">
    <location>
        <begin position="47"/>
        <end position="73"/>
    </location>
</feature>